<evidence type="ECO:0000259" key="1">
    <source>
        <dbReference type="PROSITE" id="PS50995"/>
    </source>
</evidence>
<name>A0A1I1EI42_9LACO</name>
<evidence type="ECO:0000313" key="3">
    <source>
        <dbReference type="Proteomes" id="UP000199376"/>
    </source>
</evidence>
<evidence type="ECO:0000313" key="2">
    <source>
        <dbReference type="EMBL" id="SFB86824.1"/>
    </source>
</evidence>
<dbReference type="Proteomes" id="UP000199376">
    <property type="component" value="Unassembled WGS sequence"/>
</dbReference>
<dbReference type="SUPFAM" id="SSF46785">
    <property type="entry name" value="Winged helix' DNA-binding domain"/>
    <property type="match status" value="1"/>
</dbReference>
<dbReference type="Gene3D" id="1.10.10.10">
    <property type="entry name" value="Winged helix-like DNA-binding domain superfamily/Winged helix DNA-binding domain"/>
    <property type="match status" value="1"/>
</dbReference>
<reference evidence="3" key="1">
    <citation type="submission" date="2016-10" db="EMBL/GenBank/DDBJ databases">
        <authorList>
            <person name="Varghese N."/>
            <person name="Submissions S."/>
        </authorList>
    </citation>
    <scope>NUCLEOTIDE SEQUENCE [LARGE SCALE GENOMIC DNA]</scope>
    <source>
        <strain evidence="3">DSM 19113</strain>
    </source>
</reference>
<feature type="domain" description="HTH marR-type" evidence="1">
    <location>
        <begin position="1"/>
        <end position="136"/>
    </location>
</feature>
<accession>A0A1I1EI42</accession>
<dbReference type="GO" id="GO:0003677">
    <property type="term" value="F:DNA binding"/>
    <property type="evidence" value="ECO:0007669"/>
    <property type="project" value="UniProtKB-KW"/>
</dbReference>
<protein>
    <submittedName>
        <fullName evidence="2">DNA-binding transcriptional regulator, MarR family</fullName>
    </submittedName>
</protein>
<keyword evidence="2" id="KW-0238">DNA-binding</keyword>
<dbReference type="PROSITE" id="PS50995">
    <property type="entry name" value="HTH_MARR_2"/>
    <property type="match status" value="1"/>
</dbReference>
<dbReference type="InterPro" id="IPR036388">
    <property type="entry name" value="WH-like_DNA-bd_sf"/>
</dbReference>
<sequence length="138" mass="16201">MNEKIKESNIAMIYFAYQEFSQHIDLERFKINKTQHRILFLVSHLTDPSIKKVLGIMRISKQGFNKAYKDLEERHLLGTKPSAADPRAKDLFLTKEGEAMITELNHDQSEKINRLLELHNGNWHDALNDMVEQYLQSF</sequence>
<keyword evidence="3" id="KW-1185">Reference proteome</keyword>
<dbReference type="OrthoDB" id="2151971at2"/>
<organism evidence="2 3">
    <name type="scientific">Fructobacillus durionis</name>
    <dbReference type="NCBI Taxonomy" id="283737"/>
    <lineage>
        <taxon>Bacteria</taxon>
        <taxon>Bacillati</taxon>
        <taxon>Bacillota</taxon>
        <taxon>Bacilli</taxon>
        <taxon>Lactobacillales</taxon>
        <taxon>Lactobacillaceae</taxon>
        <taxon>Fructobacillus</taxon>
    </lineage>
</organism>
<proteinExistence type="predicted"/>
<dbReference type="RefSeq" id="WP_091501663.1">
    <property type="nucleotide sequence ID" value="NZ_FOLI01000001.1"/>
</dbReference>
<dbReference type="InterPro" id="IPR036390">
    <property type="entry name" value="WH_DNA-bd_sf"/>
</dbReference>
<dbReference type="InterPro" id="IPR000835">
    <property type="entry name" value="HTH_MarR-typ"/>
</dbReference>
<dbReference type="EMBL" id="FOLI01000001">
    <property type="protein sequence ID" value="SFB86824.1"/>
    <property type="molecule type" value="Genomic_DNA"/>
</dbReference>
<dbReference type="GO" id="GO:0003700">
    <property type="term" value="F:DNA-binding transcription factor activity"/>
    <property type="evidence" value="ECO:0007669"/>
    <property type="project" value="InterPro"/>
</dbReference>
<dbReference type="AlphaFoldDB" id="A0A1I1EI42"/>
<gene>
    <name evidence="2" type="ORF">SAMN05660453_0491</name>
</gene>
<dbReference type="STRING" id="283737.SAMN05660453_0491"/>